<evidence type="ECO:0000256" key="4">
    <source>
        <dbReference type="ARBA" id="ARBA00023163"/>
    </source>
</evidence>
<keyword evidence="3" id="KW-0731">Sigma factor</keyword>
<dbReference type="InterPro" id="IPR014284">
    <property type="entry name" value="RNA_pol_sigma-70_dom"/>
</dbReference>
<dbReference type="Gene3D" id="1.10.10.10">
    <property type="entry name" value="Winged helix-like DNA-binding domain superfamily/Winged helix DNA-binding domain"/>
    <property type="match status" value="1"/>
</dbReference>
<evidence type="ECO:0000256" key="2">
    <source>
        <dbReference type="ARBA" id="ARBA00023015"/>
    </source>
</evidence>
<dbReference type="InterPro" id="IPR007627">
    <property type="entry name" value="RNA_pol_sigma70_r2"/>
</dbReference>
<dbReference type="GO" id="GO:0003677">
    <property type="term" value="F:DNA binding"/>
    <property type="evidence" value="ECO:0007669"/>
    <property type="project" value="InterPro"/>
</dbReference>
<comment type="similarity">
    <text evidence="1">Belongs to the sigma-70 factor family. ECF subfamily.</text>
</comment>
<keyword evidence="2" id="KW-0805">Transcription regulation</keyword>
<protein>
    <submittedName>
        <fullName evidence="7">RNA polymerase sigma-70 factor, ECF subfamily</fullName>
    </submittedName>
</protein>
<dbReference type="Proteomes" id="UP000199537">
    <property type="component" value="Unassembled WGS sequence"/>
</dbReference>
<evidence type="ECO:0000259" key="6">
    <source>
        <dbReference type="Pfam" id="PF08281"/>
    </source>
</evidence>
<evidence type="ECO:0000256" key="3">
    <source>
        <dbReference type="ARBA" id="ARBA00023082"/>
    </source>
</evidence>
<dbReference type="STRING" id="1393122.SAMN05660895_1283"/>
<dbReference type="Pfam" id="PF08281">
    <property type="entry name" value="Sigma70_r4_2"/>
    <property type="match status" value="1"/>
</dbReference>
<dbReference type="SUPFAM" id="SSF88659">
    <property type="entry name" value="Sigma3 and sigma4 domains of RNA polymerase sigma factors"/>
    <property type="match status" value="1"/>
</dbReference>
<name>A0A1I7NC77_9BACT</name>
<feature type="domain" description="RNA polymerase sigma factor 70 region 4 type 2" evidence="6">
    <location>
        <begin position="133"/>
        <end position="177"/>
    </location>
</feature>
<reference evidence="8" key="1">
    <citation type="submission" date="2016-10" db="EMBL/GenBank/DDBJ databases">
        <authorList>
            <person name="Varghese N."/>
            <person name="Submissions S."/>
        </authorList>
    </citation>
    <scope>NUCLEOTIDE SEQUENCE [LARGE SCALE GENOMIC DNA]</scope>
    <source>
        <strain evidence="8">DSM 14807</strain>
    </source>
</reference>
<evidence type="ECO:0000313" key="8">
    <source>
        <dbReference type="Proteomes" id="UP000199537"/>
    </source>
</evidence>
<dbReference type="Gene3D" id="1.10.1740.10">
    <property type="match status" value="1"/>
</dbReference>
<keyword evidence="8" id="KW-1185">Reference proteome</keyword>
<dbReference type="PANTHER" id="PTHR43133:SF46">
    <property type="entry name" value="RNA POLYMERASE SIGMA-70 FACTOR ECF SUBFAMILY"/>
    <property type="match status" value="1"/>
</dbReference>
<dbReference type="AlphaFoldDB" id="A0A1I7NC77"/>
<proteinExistence type="inferred from homology"/>
<dbReference type="NCBIfam" id="TIGR02985">
    <property type="entry name" value="Sig70_bacteroi1"/>
    <property type="match status" value="1"/>
</dbReference>
<dbReference type="NCBIfam" id="TIGR02937">
    <property type="entry name" value="sigma70-ECF"/>
    <property type="match status" value="1"/>
</dbReference>
<organism evidence="7 8">
    <name type="scientific">Thermoflavifilum thermophilum</name>
    <dbReference type="NCBI Taxonomy" id="1393122"/>
    <lineage>
        <taxon>Bacteria</taxon>
        <taxon>Pseudomonadati</taxon>
        <taxon>Bacteroidota</taxon>
        <taxon>Chitinophagia</taxon>
        <taxon>Chitinophagales</taxon>
        <taxon>Chitinophagaceae</taxon>
        <taxon>Thermoflavifilum</taxon>
    </lineage>
</organism>
<dbReference type="InterPro" id="IPR013324">
    <property type="entry name" value="RNA_pol_sigma_r3/r4-like"/>
</dbReference>
<gene>
    <name evidence="7" type="ORF">SAMN05660895_1283</name>
</gene>
<evidence type="ECO:0000259" key="5">
    <source>
        <dbReference type="Pfam" id="PF04542"/>
    </source>
</evidence>
<dbReference type="SUPFAM" id="SSF88946">
    <property type="entry name" value="Sigma2 domain of RNA polymerase sigma factors"/>
    <property type="match status" value="1"/>
</dbReference>
<evidence type="ECO:0000313" key="7">
    <source>
        <dbReference type="EMBL" id="SFV32241.1"/>
    </source>
</evidence>
<dbReference type="RefSeq" id="WP_092459068.1">
    <property type="nucleotide sequence ID" value="NZ_FPCJ01000001.1"/>
</dbReference>
<dbReference type="Pfam" id="PF04542">
    <property type="entry name" value="Sigma70_r2"/>
    <property type="match status" value="1"/>
</dbReference>
<dbReference type="EMBL" id="FPCJ01000001">
    <property type="protein sequence ID" value="SFV32241.1"/>
    <property type="molecule type" value="Genomic_DNA"/>
</dbReference>
<dbReference type="InterPro" id="IPR014327">
    <property type="entry name" value="RNA_pol_sigma70_bacteroid"/>
</dbReference>
<dbReference type="PANTHER" id="PTHR43133">
    <property type="entry name" value="RNA POLYMERASE ECF-TYPE SIGMA FACTO"/>
    <property type="match status" value="1"/>
</dbReference>
<dbReference type="OrthoDB" id="659361at2"/>
<dbReference type="GO" id="GO:0016987">
    <property type="term" value="F:sigma factor activity"/>
    <property type="evidence" value="ECO:0007669"/>
    <property type="project" value="UniProtKB-KW"/>
</dbReference>
<evidence type="ECO:0000256" key="1">
    <source>
        <dbReference type="ARBA" id="ARBA00010641"/>
    </source>
</evidence>
<dbReference type="InterPro" id="IPR036388">
    <property type="entry name" value="WH-like_DNA-bd_sf"/>
</dbReference>
<dbReference type="InterPro" id="IPR013249">
    <property type="entry name" value="RNA_pol_sigma70_r4_t2"/>
</dbReference>
<accession>A0A1I7NC77</accession>
<sequence length="194" mass="22863">MHEDVDAYYRYLWHQIAALDDQQAYRKLFDALAGPLIRWSQVYVKQYEVAEEIVSDVFMWMWQQRSRLGSIRQVRLYLYQAVKNRSLNYLRTVHGRTEFEDITSFEGTVIPAIQFVADDPEQILLNNELRRHMEKAIASLPARCRLIFRLVKDDGMHYKEVAELLQISVKTVETQMGIAFRRLAEAIQPVVSPR</sequence>
<dbReference type="InterPro" id="IPR013325">
    <property type="entry name" value="RNA_pol_sigma_r2"/>
</dbReference>
<keyword evidence="4" id="KW-0804">Transcription</keyword>
<dbReference type="InterPro" id="IPR039425">
    <property type="entry name" value="RNA_pol_sigma-70-like"/>
</dbReference>
<dbReference type="GO" id="GO:0006352">
    <property type="term" value="P:DNA-templated transcription initiation"/>
    <property type="evidence" value="ECO:0007669"/>
    <property type="project" value="InterPro"/>
</dbReference>
<feature type="domain" description="RNA polymerase sigma-70 region 2" evidence="5">
    <location>
        <begin position="28"/>
        <end position="92"/>
    </location>
</feature>